<name>A0AAN4SKW9_BACFG</name>
<proteinExistence type="predicted"/>
<evidence type="ECO:0000313" key="1">
    <source>
        <dbReference type="EMBL" id="EYA16237.1"/>
    </source>
</evidence>
<dbReference type="Pfam" id="PF12099">
    <property type="entry name" value="DUF3575"/>
    <property type="match status" value="1"/>
</dbReference>
<accession>A0AAN4SKW9</accession>
<dbReference type="SUPFAM" id="SSF103515">
    <property type="entry name" value="Autotransporter"/>
    <property type="match status" value="1"/>
</dbReference>
<comment type="caution">
    <text evidence="1">The sequence shown here is derived from an EMBL/GenBank/DDBJ whole genome shotgun (WGS) entry which is preliminary data.</text>
</comment>
<organism evidence="1 2">
    <name type="scientific">Bacteroides fragilis str. 1007-1-F #10</name>
    <dbReference type="NCBI Taxonomy" id="1339295"/>
    <lineage>
        <taxon>Bacteria</taxon>
        <taxon>Pseudomonadati</taxon>
        <taxon>Bacteroidota</taxon>
        <taxon>Bacteroidia</taxon>
        <taxon>Bacteroidales</taxon>
        <taxon>Bacteroidaceae</taxon>
        <taxon>Bacteroides</taxon>
    </lineage>
</organism>
<dbReference type="EMBL" id="JGEA01000005">
    <property type="protein sequence ID" value="EYA16237.1"/>
    <property type="molecule type" value="Genomic_DNA"/>
</dbReference>
<dbReference type="InterPro" id="IPR021958">
    <property type="entry name" value="DUF3575"/>
</dbReference>
<reference evidence="1 2" key="1">
    <citation type="submission" date="2014-02" db="EMBL/GenBank/DDBJ databases">
        <authorList>
            <person name="Sears C."/>
            <person name="Carroll K."/>
            <person name="Sack B.R."/>
            <person name="Qadri F."/>
            <person name="Myers L.L."/>
            <person name="Chung G.-T."/>
            <person name="Escheverria P."/>
            <person name="Fraser C.M."/>
            <person name="Sadzewicz L."/>
            <person name="Shefchek K.A."/>
            <person name="Tallon L."/>
            <person name="Das S.P."/>
            <person name="Daugherty S."/>
            <person name="Mongodin E.F."/>
        </authorList>
    </citation>
    <scope>NUCLEOTIDE SEQUENCE [LARGE SCALE GENOMIC DNA]</scope>
    <source>
        <strain evidence="1 2">1007-1-F #10</strain>
    </source>
</reference>
<sequence>MNIGGVDVPFVLQKGDGNMKDHRYEGYFWGGGLSVGYQWVLSNRFNIEASLGIGYVHARYDKYKCTTCGQKLGKGDADYIGPTRAAISIIYMLK</sequence>
<dbReference type="InterPro" id="IPR036709">
    <property type="entry name" value="Autotransporte_beta_dom_sf"/>
</dbReference>
<dbReference type="Gene3D" id="2.40.128.130">
    <property type="entry name" value="Autotransporter beta-domain"/>
    <property type="match status" value="1"/>
</dbReference>
<dbReference type="AlphaFoldDB" id="A0AAN4SKW9"/>
<gene>
    <name evidence="1" type="ORF">M104_0386</name>
</gene>
<protein>
    <submittedName>
        <fullName evidence="1">Autotransporter beta-domain protein</fullName>
    </submittedName>
</protein>
<evidence type="ECO:0000313" key="2">
    <source>
        <dbReference type="Proteomes" id="UP000022433"/>
    </source>
</evidence>
<dbReference type="Proteomes" id="UP000022433">
    <property type="component" value="Unassembled WGS sequence"/>
</dbReference>